<comment type="subcellular location">
    <subcellularLocation>
        <location evidence="2">Cytoplasm</location>
        <location evidence="2">Cytoskeleton</location>
    </subcellularLocation>
</comment>
<evidence type="ECO:0000256" key="11">
    <source>
        <dbReference type="ARBA" id="ARBA00022837"/>
    </source>
</evidence>
<evidence type="ECO:0000256" key="14">
    <source>
        <dbReference type="ARBA" id="ARBA00024334"/>
    </source>
</evidence>
<dbReference type="CDD" id="cd00051">
    <property type="entry name" value="EFh"/>
    <property type="match status" value="2"/>
</dbReference>
<dbReference type="AlphaFoldDB" id="A0AAU9J7F8"/>
<dbReference type="SMART" id="SM00054">
    <property type="entry name" value="EFh"/>
    <property type="match status" value="4"/>
</dbReference>
<keyword evidence="11" id="KW-0106">Calcium</keyword>
<name>A0AAU9J7F8_9CILI</name>
<feature type="domain" description="Protein kinase" evidence="17">
    <location>
        <begin position="60"/>
        <end position="313"/>
    </location>
</feature>
<keyword evidence="5" id="KW-0963">Cytoplasm</keyword>
<keyword evidence="20" id="KW-1185">Reference proteome</keyword>
<keyword evidence="12" id="KW-0067">ATP-binding</keyword>
<dbReference type="CDD" id="cd05117">
    <property type="entry name" value="STKc_CAMK"/>
    <property type="match status" value="1"/>
</dbReference>
<comment type="similarity">
    <text evidence="3">Belongs to the centrin family.</text>
</comment>
<feature type="domain" description="EF-hand" evidence="18">
    <location>
        <begin position="430"/>
        <end position="465"/>
    </location>
</feature>
<dbReference type="GO" id="GO:0005524">
    <property type="term" value="F:ATP binding"/>
    <property type="evidence" value="ECO:0007669"/>
    <property type="project" value="UniProtKB-KW"/>
</dbReference>
<dbReference type="FunFam" id="1.10.510.10:FF:000571">
    <property type="entry name" value="Maternal embryonic leucine zipper kinase"/>
    <property type="match status" value="1"/>
</dbReference>
<feature type="compositionally biased region" description="Basic and acidic residues" evidence="16">
    <location>
        <begin position="8"/>
        <end position="19"/>
    </location>
</feature>
<keyword evidence="8" id="KW-0677">Repeat</keyword>
<accession>A0AAU9J7F8</accession>
<dbReference type="InterPro" id="IPR050205">
    <property type="entry name" value="CDPK_Ser/Thr_kinases"/>
</dbReference>
<dbReference type="SUPFAM" id="SSF47473">
    <property type="entry name" value="EF-hand"/>
    <property type="match status" value="1"/>
</dbReference>
<dbReference type="InterPro" id="IPR011009">
    <property type="entry name" value="Kinase-like_dom_sf"/>
</dbReference>
<keyword evidence="9" id="KW-0547">Nucleotide-binding</keyword>
<evidence type="ECO:0000256" key="9">
    <source>
        <dbReference type="ARBA" id="ARBA00022741"/>
    </source>
</evidence>
<dbReference type="Gene3D" id="1.10.510.10">
    <property type="entry name" value="Transferase(Phosphotransferase) domain 1"/>
    <property type="match status" value="1"/>
</dbReference>
<evidence type="ECO:0000256" key="12">
    <source>
        <dbReference type="ARBA" id="ARBA00022840"/>
    </source>
</evidence>
<evidence type="ECO:0000256" key="6">
    <source>
        <dbReference type="ARBA" id="ARBA00022527"/>
    </source>
</evidence>
<evidence type="ECO:0000256" key="5">
    <source>
        <dbReference type="ARBA" id="ARBA00022490"/>
    </source>
</evidence>
<dbReference type="EMBL" id="CAJZBQ010000033">
    <property type="protein sequence ID" value="CAG9323185.1"/>
    <property type="molecule type" value="Genomic_DNA"/>
</dbReference>
<evidence type="ECO:0000256" key="2">
    <source>
        <dbReference type="ARBA" id="ARBA00004245"/>
    </source>
</evidence>
<evidence type="ECO:0000256" key="7">
    <source>
        <dbReference type="ARBA" id="ARBA00022679"/>
    </source>
</evidence>
<dbReference type="FunFam" id="1.10.238.10:FF:000178">
    <property type="entry name" value="Calmodulin-2 A"/>
    <property type="match status" value="1"/>
</dbReference>
<comment type="function">
    <text evidence="15">Plays a fundamental role in microtubule organizing center structure and function. Component of the infraciliary lattice (ICL) and the ciliary basal bodies.</text>
</comment>
<evidence type="ECO:0000256" key="16">
    <source>
        <dbReference type="SAM" id="MobiDB-lite"/>
    </source>
</evidence>
<dbReference type="Pfam" id="PF13499">
    <property type="entry name" value="EF-hand_7"/>
    <property type="match status" value="2"/>
</dbReference>
<feature type="domain" description="EF-hand" evidence="18">
    <location>
        <begin position="395"/>
        <end position="429"/>
    </location>
</feature>
<protein>
    <recommendedName>
        <fullName evidence="21">Calcium-dependent protein kinase</fullName>
    </recommendedName>
</protein>
<dbReference type="InterPro" id="IPR002048">
    <property type="entry name" value="EF_hand_dom"/>
</dbReference>
<evidence type="ECO:0000256" key="4">
    <source>
        <dbReference type="ARBA" id="ARBA00011245"/>
    </source>
</evidence>
<dbReference type="PANTHER" id="PTHR24349">
    <property type="entry name" value="SERINE/THREONINE-PROTEIN KINASE"/>
    <property type="match status" value="1"/>
</dbReference>
<dbReference type="Pfam" id="PF00069">
    <property type="entry name" value="Pkinase"/>
    <property type="match status" value="1"/>
</dbReference>
<dbReference type="SUPFAM" id="SSF56112">
    <property type="entry name" value="Protein kinase-like (PK-like)"/>
    <property type="match status" value="1"/>
</dbReference>
<keyword evidence="7" id="KW-0808">Transferase</keyword>
<sequence>MGCCLSRSEPKKEEKENKKSSKSKQRSQTKEPSLKLSAQPSIEGSIALNSKTEKKLMQNFKILKTYKKRPNGSIYLAKEKTTNKFKIIKEYHKSNSEESKKVFDEILTLQELDHPNIVKIFEVVNTKNKIYVIREYCPGGELFDKIIQSQQISENQAAKYMHDILDVVKYCHSKGVIHRDLNPAHLLLDSKNDDANLKVANFGLSGTFTEDTKLKRSVGDTCYMAPEIFEGEYSKEVDVWSCGVILCTLILGRPPFHGKTREKIIKSINDGLNLSTGIWLQVSDDLKDLISKMLEKNPKKRISAKDALSHSWIESRSSNSVPDKAISGEALSRLSKFTVRSKIEQSILNFISYQTTSSREEKELIQLFKSIDINGDGKLSSDEVQKALKKLQVGSKEEISSIMKSCDKDGSGFIEYSEFVTGVSRWNKKFQENQLRDIFKMYDTDGDGLLSIGELEGCIPGIEGSEWENFFRQADANQDGLISVDELKAYFQAKFSN</sequence>
<dbReference type="InterPro" id="IPR000719">
    <property type="entry name" value="Prot_kinase_dom"/>
</dbReference>
<comment type="cofactor">
    <cofactor evidence="1">
        <name>Mg(2+)</name>
        <dbReference type="ChEBI" id="CHEBI:18420"/>
    </cofactor>
</comment>
<evidence type="ECO:0000259" key="17">
    <source>
        <dbReference type="PROSITE" id="PS50011"/>
    </source>
</evidence>
<dbReference type="PROSITE" id="PS50222">
    <property type="entry name" value="EF_HAND_2"/>
    <property type="match status" value="4"/>
</dbReference>
<evidence type="ECO:0008006" key="21">
    <source>
        <dbReference type="Google" id="ProtNLM"/>
    </source>
</evidence>
<comment type="similarity">
    <text evidence="14">Belongs to the protein kinase superfamily. Ser/Thr protein kinase family. CDPK subfamily.</text>
</comment>
<evidence type="ECO:0000256" key="8">
    <source>
        <dbReference type="ARBA" id="ARBA00022737"/>
    </source>
</evidence>
<dbReference type="PROSITE" id="PS50011">
    <property type="entry name" value="PROTEIN_KINASE_DOM"/>
    <property type="match status" value="1"/>
</dbReference>
<feature type="region of interest" description="Disordered" evidence="16">
    <location>
        <begin position="1"/>
        <end position="41"/>
    </location>
</feature>
<evidence type="ECO:0000313" key="19">
    <source>
        <dbReference type="EMBL" id="CAG9323185.1"/>
    </source>
</evidence>
<gene>
    <name evidence="19" type="ORF">BSTOLATCC_MIC33086</name>
</gene>
<keyword evidence="13" id="KW-0206">Cytoskeleton</keyword>
<evidence type="ECO:0000256" key="3">
    <source>
        <dbReference type="ARBA" id="ARBA00005253"/>
    </source>
</evidence>
<keyword evidence="6" id="KW-0723">Serine/threonine-protein kinase</keyword>
<comment type="caution">
    <text evidence="19">The sequence shown here is derived from an EMBL/GenBank/DDBJ whole genome shotgun (WGS) entry which is preliminary data.</text>
</comment>
<dbReference type="InterPro" id="IPR018247">
    <property type="entry name" value="EF_Hand_1_Ca_BS"/>
</dbReference>
<dbReference type="InterPro" id="IPR011992">
    <property type="entry name" value="EF-hand-dom_pair"/>
</dbReference>
<dbReference type="GO" id="GO:0004674">
    <property type="term" value="F:protein serine/threonine kinase activity"/>
    <property type="evidence" value="ECO:0007669"/>
    <property type="project" value="UniProtKB-KW"/>
</dbReference>
<dbReference type="GO" id="GO:0005509">
    <property type="term" value="F:calcium ion binding"/>
    <property type="evidence" value="ECO:0007669"/>
    <property type="project" value="InterPro"/>
</dbReference>
<keyword evidence="10" id="KW-0418">Kinase</keyword>
<evidence type="ECO:0000259" key="18">
    <source>
        <dbReference type="PROSITE" id="PS50222"/>
    </source>
</evidence>
<organism evidence="19 20">
    <name type="scientific">Blepharisma stoltei</name>
    <dbReference type="NCBI Taxonomy" id="1481888"/>
    <lineage>
        <taxon>Eukaryota</taxon>
        <taxon>Sar</taxon>
        <taxon>Alveolata</taxon>
        <taxon>Ciliophora</taxon>
        <taxon>Postciliodesmatophora</taxon>
        <taxon>Heterotrichea</taxon>
        <taxon>Heterotrichida</taxon>
        <taxon>Blepharismidae</taxon>
        <taxon>Blepharisma</taxon>
    </lineage>
</organism>
<evidence type="ECO:0000313" key="20">
    <source>
        <dbReference type="Proteomes" id="UP001162131"/>
    </source>
</evidence>
<dbReference type="Proteomes" id="UP001162131">
    <property type="component" value="Unassembled WGS sequence"/>
</dbReference>
<feature type="domain" description="EF-hand" evidence="18">
    <location>
        <begin position="359"/>
        <end position="394"/>
    </location>
</feature>
<dbReference type="GO" id="GO:0005856">
    <property type="term" value="C:cytoskeleton"/>
    <property type="evidence" value="ECO:0007669"/>
    <property type="project" value="UniProtKB-SubCell"/>
</dbReference>
<dbReference type="Gene3D" id="1.10.238.10">
    <property type="entry name" value="EF-hand"/>
    <property type="match status" value="1"/>
</dbReference>
<comment type="subunit">
    <text evidence="4">Monomer.</text>
</comment>
<dbReference type="PROSITE" id="PS00018">
    <property type="entry name" value="EF_HAND_1"/>
    <property type="match status" value="4"/>
</dbReference>
<feature type="domain" description="EF-hand" evidence="18">
    <location>
        <begin position="466"/>
        <end position="497"/>
    </location>
</feature>
<proteinExistence type="inferred from homology"/>
<evidence type="ECO:0000256" key="13">
    <source>
        <dbReference type="ARBA" id="ARBA00023212"/>
    </source>
</evidence>
<evidence type="ECO:0000256" key="15">
    <source>
        <dbReference type="ARBA" id="ARBA00025692"/>
    </source>
</evidence>
<dbReference type="Gene3D" id="3.30.200.20">
    <property type="entry name" value="Phosphorylase Kinase, domain 1"/>
    <property type="match status" value="1"/>
</dbReference>
<evidence type="ECO:0000256" key="10">
    <source>
        <dbReference type="ARBA" id="ARBA00022777"/>
    </source>
</evidence>
<reference evidence="19" key="1">
    <citation type="submission" date="2021-09" db="EMBL/GenBank/DDBJ databases">
        <authorList>
            <consortium name="AG Swart"/>
            <person name="Singh M."/>
            <person name="Singh A."/>
            <person name="Seah K."/>
            <person name="Emmerich C."/>
        </authorList>
    </citation>
    <scope>NUCLEOTIDE SEQUENCE</scope>
    <source>
        <strain evidence="19">ATCC30299</strain>
    </source>
</reference>
<evidence type="ECO:0000256" key="1">
    <source>
        <dbReference type="ARBA" id="ARBA00001946"/>
    </source>
</evidence>